<dbReference type="Pfam" id="PF00983">
    <property type="entry name" value="Tymo_coat"/>
    <property type="match status" value="1"/>
</dbReference>
<comment type="subcellular location">
    <subcellularLocation>
        <location evidence="1">Virion</location>
    </subcellularLocation>
</comment>
<evidence type="ECO:0000259" key="3">
    <source>
        <dbReference type="Pfam" id="PF00983"/>
    </source>
</evidence>
<dbReference type="EMBL" id="MZ556269">
    <property type="protein sequence ID" value="UBJ25999.1"/>
    <property type="molecule type" value="Genomic_RNA"/>
</dbReference>
<evidence type="ECO:0000256" key="2">
    <source>
        <dbReference type="ARBA" id="ARBA00022844"/>
    </source>
</evidence>
<reference evidence="4" key="1">
    <citation type="submission" date="2021-07" db="EMBL/GenBank/DDBJ databases">
        <title>Communication and adaptive evolution of viruses within giant pandas and their associated organisms in a local ecological environment.</title>
        <authorList>
            <person name="Zhao M."/>
            <person name="Liu S."/>
            <person name="Zhang W."/>
        </authorList>
    </citation>
    <scope>NUCLEOTIDE SEQUENCE</scope>
    <source>
        <strain evidence="4">Mos092macula02-10</strain>
    </source>
</reference>
<accession>A0A8K1M4L7</accession>
<proteinExistence type="predicted"/>
<dbReference type="InterPro" id="IPR000574">
    <property type="entry name" value="Tymo_coat"/>
</dbReference>
<feature type="domain" description="Tymovirus coat protein" evidence="3">
    <location>
        <begin position="6"/>
        <end position="161"/>
    </location>
</feature>
<dbReference type="InterPro" id="IPR029053">
    <property type="entry name" value="Viral_coat"/>
</dbReference>
<keyword evidence="4" id="KW-0167">Capsid protein</keyword>
<dbReference type="GO" id="GO:0019028">
    <property type="term" value="C:viral capsid"/>
    <property type="evidence" value="ECO:0007669"/>
    <property type="project" value="UniProtKB-KW"/>
</dbReference>
<dbReference type="Gene3D" id="2.60.120.20">
    <property type="match status" value="1"/>
</dbReference>
<dbReference type="SUPFAM" id="SSF88633">
    <property type="entry name" value="Positive stranded ssRNA viruses"/>
    <property type="match status" value="1"/>
</dbReference>
<name>A0A8K1M4L7_9VIRU</name>
<sequence>MSEQSNFKIPFQFKICQHDGKKAFHTFSLNTVSPMLSLLKLTQTASVSDLQVIIFPTASSASMTSTVTVLWTPASLLPTQSECSAIYGAQMYTFGGAGVTLNNITHSCDFSAISPILKDPFSRNDTPRISLSFLESVPANKDSSVLAYAFVKGYLNCGPPALQVIA</sequence>
<organism evidence="4">
    <name type="scientific">Sichuan mosquito tymo-like virus</name>
    <dbReference type="NCBI Taxonomy" id="2864015"/>
    <lineage>
        <taxon>Viruses</taxon>
        <taxon>Riboviria</taxon>
        <taxon>Orthornavirae</taxon>
        <taxon>Kitrinoviricota</taxon>
        <taxon>Alsuviricetes</taxon>
        <taxon>Tymovirales</taxon>
    </lineage>
</organism>
<evidence type="ECO:0000313" key="4">
    <source>
        <dbReference type="EMBL" id="UBJ25999.1"/>
    </source>
</evidence>
<keyword evidence="2" id="KW-0946">Virion</keyword>
<protein>
    <submittedName>
        <fullName evidence="4">Putative coat protein</fullName>
    </submittedName>
</protein>
<dbReference type="GO" id="GO:0005198">
    <property type="term" value="F:structural molecule activity"/>
    <property type="evidence" value="ECO:0007669"/>
    <property type="project" value="InterPro"/>
</dbReference>
<evidence type="ECO:0000256" key="1">
    <source>
        <dbReference type="ARBA" id="ARBA00004328"/>
    </source>
</evidence>